<accession>A0A0F9QSS6</accession>
<comment type="caution">
    <text evidence="2">The sequence shown here is derived from an EMBL/GenBank/DDBJ whole genome shotgun (WGS) entry which is preliminary data.</text>
</comment>
<sequence>MKISDPQFVDAMMAADSCYWATRNEIKLMGGTIFATGDCGYLVDIMRDKARFMAVMKGAQARITTAFMLRAIHALRYNKYPQGSIYYFPKKEAVENFSKTRFGPLIADNPCIRKHLKNTNSVNIKRVGNAFLRLLGASSTTDIQGKKDSTAVRSEPADEAVLDEYDLFNEAIADMIPDRLLNSTLKLMVWLGTPTIPDFGIHKKFVESDQKFWMIKCLACNEYTCITDEFPNSISYQKKTTHESYKPYFCCVKCKKEIRVADGEFVAKFPSRYNPKHPTEGISGYHVSHFITPNCELSLVMNRHEETMLDGSKMGTFYNSMLGFPYIALEDRLRQQDVFNCCGDDQMKTSSTQGTAMAADIMKTNRVIIAEKKKNGGSKIIYMARVSGFDALYDLVERFNVRSACICLRPYEESFRKFQARCGGRKDQYGNANRVVVYGVQYPPGPRQTNLLRTDDESGIYTLARTEALDGSQTWIRSGKLEIPRRCEEVNIFAEECCNTAKTLETNEKTGDRVYRYRPVGSGEDHYRHCVNYLELALKNLRDYDIGLKDQLVTADNESSYDVLGWGL</sequence>
<protein>
    <recommendedName>
        <fullName evidence="1">Phage terminase large subunit GpA ATPase domain-containing protein</fullName>
    </recommendedName>
</protein>
<gene>
    <name evidence="2" type="ORF">LCGC14_0664050</name>
</gene>
<dbReference type="Pfam" id="PF05876">
    <property type="entry name" value="GpA_ATPase"/>
    <property type="match status" value="1"/>
</dbReference>
<organism evidence="2">
    <name type="scientific">marine sediment metagenome</name>
    <dbReference type="NCBI Taxonomy" id="412755"/>
    <lineage>
        <taxon>unclassified sequences</taxon>
        <taxon>metagenomes</taxon>
        <taxon>ecological metagenomes</taxon>
    </lineage>
</organism>
<reference evidence="2" key="1">
    <citation type="journal article" date="2015" name="Nature">
        <title>Complex archaea that bridge the gap between prokaryotes and eukaryotes.</title>
        <authorList>
            <person name="Spang A."/>
            <person name="Saw J.H."/>
            <person name="Jorgensen S.L."/>
            <person name="Zaremba-Niedzwiedzka K."/>
            <person name="Martijn J."/>
            <person name="Lind A.E."/>
            <person name="van Eijk R."/>
            <person name="Schleper C."/>
            <person name="Guy L."/>
            <person name="Ettema T.J."/>
        </authorList>
    </citation>
    <scope>NUCLEOTIDE SEQUENCE</scope>
</reference>
<name>A0A0F9QSS6_9ZZZZ</name>
<evidence type="ECO:0000313" key="2">
    <source>
        <dbReference type="EMBL" id="KKN47300.1"/>
    </source>
</evidence>
<evidence type="ECO:0000259" key="1">
    <source>
        <dbReference type="Pfam" id="PF05876"/>
    </source>
</evidence>
<dbReference type="GO" id="GO:0016887">
    <property type="term" value="F:ATP hydrolysis activity"/>
    <property type="evidence" value="ECO:0007669"/>
    <property type="project" value="InterPro"/>
</dbReference>
<dbReference type="InterPro" id="IPR046453">
    <property type="entry name" value="GpA_ATPase"/>
</dbReference>
<dbReference type="EMBL" id="LAZR01001283">
    <property type="protein sequence ID" value="KKN47300.1"/>
    <property type="molecule type" value="Genomic_DNA"/>
</dbReference>
<proteinExistence type="predicted"/>
<feature type="domain" description="Phage terminase large subunit GpA ATPase" evidence="1">
    <location>
        <begin position="48"/>
        <end position="259"/>
    </location>
</feature>
<dbReference type="AlphaFoldDB" id="A0A0F9QSS6"/>